<dbReference type="Proteomes" id="UP000193067">
    <property type="component" value="Unassembled WGS sequence"/>
</dbReference>
<feature type="transmembrane region" description="Helical" evidence="2">
    <location>
        <begin position="91"/>
        <end position="109"/>
    </location>
</feature>
<dbReference type="STRING" id="1353009.A0A1Y2ICU3"/>
<dbReference type="EMBL" id="KZ084132">
    <property type="protein sequence ID" value="OSC98938.1"/>
    <property type="molecule type" value="Genomic_DNA"/>
</dbReference>
<evidence type="ECO:0000256" key="1">
    <source>
        <dbReference type="SAM" id="MobiDB-lite"/>
    </source>
</evidence>
<feature type="transmembrane region" description="Helical" evidence="2">
    <location>
        <begin position="55"/>
        <end position="79"/>
    </location>
</feature>
<evidence type="ECO:0000256" key="2">
    <source>
        <dbReference type="SAM" id="Phobius"/>
    </source>
</evidence>
<protein>
    <submittedName>
        <fullName evidence="3">Uncharacterized protein</fullName>
    </submittedName>
</protein>
<keyword evidence="2" id="KW-0472">Membrane</keyword>
<gene>
    <name evidence="3" type="ORF">PYCCODRAFT_1374192</name>
</gene>
<proteinExistence type="predicted"/>
<accession>A0A1Y2ICU3</accession>
<feature type="region of interest" description="Disordered" evidence="1">
    <location>
        <begin position="270"/>
        <end position="329"/>
    </location>
</feature>
<dbReference type="AlphaFoldDB" id="A0A1Y2ICU3"/>
<feature type="compositionally biased region" description="Basic residues" evidence="1">
    <location>
        <begin position="279"/>
        <end position="305"/>
    </location>
</feature>
<keyword evidence="2" id="KW-1133">Transmembrane helix</keyword>
<sequence>MSFSRSLSLAASLAGAVFNLAFALNLLTLSRSLGWESESEWESSIDVWAVDSVRLVWGLLFAYFAAAAASCFIGFVGIAKHVRLFVRIYRDYSIADFVFVTLATLGVSYTTFSSPSVRSTVCEELSRHPELMRDMGEMGLSLENCEQWFERAVVAVLGLMFILIVVRLHIVIALSQYYRLVCRELVAGAKATLLGLRPIKTDVPLQRIYLVPTPTTPSAACNATRSHHYATESSGSKDGVTVYATIPIGGMSEQDARKMHATEAWIATSPLATSGSPRSHTHRHSHSHSHSHARSHSHPHSHRHLSSSGRTSVSRPTPATGDEKTPFSG</sequence>
<organism evidence="3 4">
    <name type="scientific">Trametes coccinea (strain BRFM310)</name>
    <name type="common">Pycnoporus coccineus</name>
    <dbReference type="NCBI Taxonomy" id="1353009"/>
    <lineage>
        <taxon>Eukaryota</taxon>
        <taxon>Fungi</taxon>
        <taxon>Dikarya</taxon>
        <taxon>Basidiomycota</taxon>
        <taxon>Agaricomycotina</taxon>
        <taxon>Agaricomycetes</taxon>
        <taxon>Polyporales</taxon>
        <taxon>Polyporaceae</taxon>
        <taxon>Trametes</taxon>
    </lineage>
</organism>
<dbReference type="OrthoDB" id="2355659at2759"/>
<keyword evidence="2" id="KW-0812">Transmembrane</keyword>
<name>A0A1Y2ICU3_TRAC3</name>
<evidence type="ECO:0000313" key="3">
    <source>
        <dbReference type="EMBL" id="OSC98938.1"/>
    </source>
</evidence>
<keyword evidence="4" id="KW-1185">Reference proteome</keyword>
<evidence type="ECO:0000313" key="4">
    <source>
        <dbReference type="Proteomes" id="UP000193067"/>
    </source>
</evidence>
<feature type="transmembrane region" description="Helical" evidence="2">
    <location>
        <begin position="152"/>
        <end position="174"/>
    </location>
</feature>
<reference evidence="3 4" key="1">
    <citation type="journal article" date="2015" name="Biotechnol. Biofuels">
        <title>Enhanced degradation of softwood versus hardwood by the white-rot fungus Pycnoporus coccineus.</title>
        <authorList>
            <person name="Couturier M."/>
            <person name="Navarro D."/>
            <person name="Chevret D."/>
            <person name="Henrissat B."/>
            <person name="Piumi F."/>
            <person name="Ruiz-Duenas F.J."/>
            <person name="Martinez A.T."/>
            <person name="Grigoriev I.V."/>
            <person name="Riley R."/>
            <person name="Lipzen A."/>
            <person name="Berrin J.G."/>
            <person name="Master E.R."/>
            <person name="Rosso M.N."/>
        </authorList>
    </citation>
    <scope>NUCLEOTIDE SEQUENCE [LARGE SCALE GENOMIC DNA]</scope>
    <source>
        <strain evidence="3 4">BRFM310</strain>
    </source>
</reference>